<comment type="similarity">
    <text evidence="1">Belongs to the Gram-positive plasmids replication protein type 1 family.</text>
</comment>
<dbReference type="EMBL" id="JANUHA010000002">
    <property type="protein sequence ID" value="MCS0595649.1"/>
    <property type="molecule type" value="Genomic_DNA"/>
</dbReference>
<evidence type="ECO:0000256" key="1">
    <source>
        <dbReference type="ARBA" id="ARBA00008909"/>
    </source>
</evidence>
<evidence type="ECO:0000313" key="4">
    <source>
        <dbReference type="Proteomes" id="UP001206572"/>
    </source>
</evidence>
<dbReference type="InterPro" id="IPR000989">
    <property type="entry name" value="Rep"/>
</dbReference>
<dbReference type="Proteomes" id="UP001206572">
    <property type="component" value="Unassembled WGS sequence"/>
</dbReference>
<gene>
    <name evidence="3" type="ORF">NX780_04745</name>
</gene>
<sequence>MSNQGIVTLPLPKGFGIEVDLESGEVRKQIAPGQYEVDQFEAVATSYLLRSAARKLLARFRWVKASGMEVPAYRVVRCGVAVIDQKQGVAIYRAIQHKRAHFGGIVQCGSVWHCPVCARKIAVRRRAELVIATNRMNESGGVCGLLTCTVPHAASDRCADVLERLQRLFDRLNSGKAAKSFRDRFAVVGQIRALEFTKGLNGWHPHVHSLLFCEKPVQWLEVGNALWSRWASAALREYGWNLPRLALDVRGGNTAGEYVGKWGLEFEVAGGSLKSARGDSFTPFGLLGQYSEGDKAAGESWVEYATAVSRMGQDRIESSRQLVWSRGLKARFQIADLTDEQIAEAQEEPSVLLGSLNFEQWLKVLGQPFDARVVLLQIASVGTFEDVLSFVNSLPECQDKTLFSRS</sequence>
<proteinExistence type="inferred from homology"/>
<evidence type="ECO:0000313" key="3">
    <source>
        <dbReference type="EMBL" id="MCS0595649.1"/>
    </source>
</evidence>
<protein>
    <submittedName>
        <fullName evidence="3">Protein rep</fullName>
    </submittedName>
</protein>
<dbReference type="RefSeq" id="WP_258826700.1">
    <property type="nucleotide sequence ID" value="NZ_JANUHA010000002.1"/>
</dbReference>
<comment type="caution">
    <text evidence="3">The sequence shown here is derived from an EMBL/GenBank/DDBJ whole genome shotgun (WGS) entry which is preliminary data.</text>
</comment>
<reference evidence="3 4" key="1">
    <citation type="submission" date="2022-08" db="EMBL/GenBank/DDBJ databases">
        <title>Reclassification of Massilia species as members of the genera Telluria, Duganella, Pseudoduganella, Mokoshia gen. nov. and Zemynaea gen. nov. using orthogonal and non-orthogonal genome-based approaches.</title>
        <authorList>
            <person name="Bowman J.P."/>
        </authorList>
    </citation>
    <scope>NUCLEOTIDE SEQUENCE [LARGE SCALE GENOMIC DNA]</scope>
    <source>
        <strain evidence="3 4">JCM 31661</strain>
    </source>
</reference>
<keyword evidence="4" id="KW-1185">Reference proteome</keyword>
<dbReference type="Pfam" id="PF01446">
    <property type="entry name" value="Rep_1"/>
    <property type="match status" value="1"/>
</dbReference>
<evidence type="ECO:0000256" key="2">
    <source>
        <dbReference type="ARBA" id="ARBA00022705"/>
    </source>
</evidence>
<name>A0ABT2AHC7_9BURK</name>
<accession>A0ABT2AHC7</accession>
<organism evidence="3 4">
    <name type="scientific">Massilia agri</name>
    <dbReference type="NCBI Taxonomy" id="1886785"/>
    <lineage>
        <taxon>Bacteria</taxon>
        <taxon>Pseudomonadati</taxon>
        <taxon>Pseudomonadota</taxon>
        <taxon>Betaproteobacteria</taxon>
        <taxon>Burkholderiales</taxon>
        <taxon>Oxalobacteraceae</taxon>
        <taxon>Telluria group</taxon>
        <taxon>Massilia</taxon>
    </lineage>
</organism>
<keyword evidence="2" id="KW-0235">DNA replication</keyword>